<dbReference type="Pfam" id="PF00326">
    <property type="entry name" value="Peptidase_S9"/>
    <property type="match status" value="1"/>
</dbReference>
<reference evidence="4" key="1">
    <citation type="submission" date="2016-10" db="EMBL/GenBank/DDBJ databases">
        <authorList>
            <person name="Varghese N."/>
            <person name="Submissions S."/>
        </authorList>
    </citation>
    <scope>NUCLEOTIDE SEQUENCE [LARGE SCALE GENOMIC DNA]</scope>
    <source>
        <strain evidence="4">IBRC-M 10403</strain>
    </source>
</reference>
<dbReference type="InterPro" id="IPR002469">
    <property type="entry name" value="Peptidase_S9B_N"/>
</dbReference>
<dbReference type="GO" id="GO:0008239">
    <property type="term" value="F:dipeptidyl-peptidase activity"/>
    <property type="evidence" value="ECO:0007669"/>
    <property type="project" value="TreeGrafter"/>
</dbReference>
<keyword evidence="4" id="KW-1185">Reference proteome</keyword>
<evidence type="ECO:0000259" key="1">
    <source>
        <dbReference type="Pfam" id="PF00326"/>
    </source>
</evidence>
<dbReference type="EMBL" id="FMZZ01000002">
    <property type="protein sequence ID" value="SDC42924.1"/>
    <property type="molecule type" value="Genomic_DNA"/>
</dbReference>
<evidence type="ECO:0000259" key="2">
    <source>
        <dbReference type="Pfam" id="PF00930"/>
    </source>
</evidence>
<gene>
    <name evidence="3" type="ORF">SAMN05216174_10286</name>
</gene>
<dbReference type="SUPFAM" id="SSF53474">
    <property type="entry name" value="alpha/beta-Hydrolases"/>
    <property type="match status" value="1"/>
</dbReference>
<dbReference type="Proteomes" id="UP000199501">
    <property type="component" value="Unassembled WGS sequence"/>
</dbReference>
<dbReference type="GO" id="GO:0008236">
    <property type="term" value="F:serine-type peptidase activity"/>
    <property type="evidence" value="ECO:0007669"/>
    <property type="project" value="InterPro"/>
</dbReference>
<dbReference type="STRING" id="1271860.SAMN05216174_10286"/>
<protein>
    <submittedName>
        <fullName evidence="3">Dipeptidyl-peptidase-4</fullName>
    </submittedName>
</protein>
<feature type="domain" description="Dipeptidylpeptidase IV N-terminal" evidence="2">
    <location>
        <begin position="114"/>
        <end position="387"/>
    </location>
</feature>
<dbReference type="InterPro" id="IPR001375">
    <property type="entry name" value="Peptidase_S9_cat"/>
</dbReference>
<dbReference type="RefSeq" id="WP_091448891.1">
    <property type="nucleotide sequence ID" value="NZ_FMZZ01000002.1"/>
</dbReference>
<sequence>MTTQTPTSETSFLRLQARTQRFTLGSPREFRIAPDGSHLLFVRSGSGEDRTHVLWQQDLASGQETRLGDPAVLLGGAEELSAEERARRERAREQGGGVLGVATDAAVRVAAFALSGRLFVADALTGEARELATATPVVDPRPDPTGARVAYVAGDALRVVGVDGSADRAVAEPDGDGRACGVAEFIAAEEMGRTRGYWWSPDGTRLLVAFTDSRDVHRWHIADPANPAAAPTTVAYPAAGTPNVKVSLAVVGLDGGRVDLDWDGVDLPYLVTAHWSGNGRPLIAVQSRDQRTVEIRAFDPDTGATEVLHTETDDTWVEIAPGVPAWTTDGRLVRITARDGANRLVVGDAEVSGGLQVRSVLDVGDDVLFTASADDPTQVHVYAADDAGVRKLSTVDGVHSATRGGDITVLTSWSLDWAGPKIAVLRGGEQVGEVRSLTVEPPLTPDVRLLSVGERGLRAALLYPSGHVPGSGKLPVLLDPYGGPHAQRVLSTRNAYLLPQWLADQGFAVLIADGRGTPGRGPDWEREIAFDPAGVTLADQVDALRAVAAEHPDLDLGRVAIRGWSYGGYLAALAVLRAPEVFHAAIAGAPVTDWRLYDTHYTERYLGHPDERPEVYDRNSLIDDAPKLDRPLLIIHGLADDNVVVAHSLRLSSALTAAGRPHALLPLPGVTHMTPQADDVAENFMLLQVRWLKTALGLHG</sequence>
<dbReference type="InterPro" id="IPR050278">
    <property type="entry name" value="Serine_Prot_S9B/DPPIV"/>
</dbReference>
<dbReference type="Pfam" id="PF00930">
    <property type="entry name" value="DPPIV_N"/>
    <property type="match status" value="1"/>
</dbReference>
<dbReference type="SUPFAM" id="SSF82171">
    <property type="entry name" value="DPP6 N-terminal domain-like"/>
    <property type="match status" value="1"/>
</dbReference>
<dbReference type="InterPro" id="IPR029058">
    <property type="entry name" value="AB_hydrolase_fold"/>
</dbReference>
<dbReference type="Gene3D" id="2.140.10.30">
    <property type="entry name" value="Dipeptidylpeptidase IV, N-terminal domain"/>
    <property type="match status" value="1"/>
</dbReference>
<accession>A0A1G6LIC3</accession>
<evidence type="ECO:0000313" key="3">
    <source>
        <dbReference type="EMBL" id="SDC42924.1"/>
    </source>
</evidence>
<dbReference type="AlphaFoldDB" id="A0A1G6LIC3"/>
<dbReference type="OrthoDB" id="9812921at2"/>
<evidence type="ECO:0000313" key="4">
    <source>
        <dbReference type="Proteomes" id="UP000199501"/>
    </source>
</evidence>
<dbReference type="GO" id="GO:0006508">
    <property type="term" value="P:proteolysis"/>
    <property type="evidence" value="ECO:0007669"/>
    <property type="project" value="InterPro"/>
</dbReference>
<dbReference type="Gene3D" id="3.40.50.1820">
    <property type="entry name" value="alpha/beta hydrolase"/>
    <property type="match status" value="1"/>
</dbReference>
<dbReference type="PANTHER" id="PTHR11731:SF193">
    <property type="entry name" value="DIPEPTIDYL PEPTIDASE 9"/>
    <property type="match status" value="1"/>
</dbReference>
<name>A0A1G6LIC3_9PSEU</name>
<proteinExistence type="predicted"/>
<organism evidence="3 4">
    <name type="scientific">Actinokineospora iranica</name>
    <dbReference type="NCBI Taxonomy" id="1271860"/>
    <lineage>
        <taxon>Bacteria</taxon>
        <taxon>Bacillati</taxon>
        <taxon>Actinomycetota</taxon>
        <taxon>Actinomycetes</taxon>
        <taxon>Pseudonocardiales</taxon>
        <taxon>Pseudonocardiaceae</taxon>
        <taxon>Actinokineospora</taxon>
    </lineage>
</organism>
<feature type="domain" description="Peptidase S9 prolyl oligopeptidase catalytic" evidence="1">
    <location>
        <begin position="499"/>
        <end position="697"/>
    </location>
</feature>
<dbReference type="PANTHER" id="PTHR11731">
    <property type="entry name" value="PROTEASE FAMILY S9B,C DIPEPTIDYL-PEPTIDASE IV-RELATED"/>
    <property type="match status" value="1"/>
</dbReference>